<evidence type="ECO:0000259" key="19">
    <source>
        <dbReference type="PROSITE" id="PS51425"/>
    </source>
</evidence>
<evidence type="ECO:0000256" key="14">
    <source>
        <dbReference type="ARBA" id="ARBA00081834"/>
    </source>
</evidence>
<feature type="compositionally biased region" description="Acidic residues" evidence="17">
    <location>
        <begin position="25"/>
        <end position="38"/>
    </location>
</feature>
<protein>
    <recommendedName>
        <fullName evidence="12">Cohesin subunit SA-3</fullName>
    </recommendedName>
    <alternativeName>
        <fullName evidence="14">SCC3 homolog 3</fullName>
    </alternativeName>
    <alternativeName>
        <fullName evidence="13">Stromal antigen 3</fullName>
    </alternativeName>
    <alternativeName>
        <fullName evidence="15">Stromalin-3</fullName>
    </alternativeName>
</protein>
<gene>
    <name evidence="20" type="ORF">E2562_009537</name>
</gene>
<evidence type="ECO:0000256" key="7">
    <source>
        <dbReference type="ARBA" id="ARBA00023242"/>
    </source>
</evidence>
<dbReference type="InterPro" id="IPR039662">
    <property type="entry name" value="Cohesin_Scc3/SA"/>
</dbReference>
<dbReference type="EMBL" id="SPHZ02000001">
    <property type="protein sequence ID" value="KAF0932270.1"/>
    <property type="molecule type" value="Genomic_DNA"/>
</dbReference>
<comment type="caution">
    <text evidence="20">The sequence shown here is derived from an EMBL/GenBank/DDBJ whole genome shotgun (WGS) entry which is preliminary data.</text>
</comment>
<organism evidence="20 21">
    <name type="scientific">Oryza meyeriana var. granulata</name>
    <dbReference type="NCBI Taxonomy" id="110450"/>
    <lineage>
        <taxon>Eukaryota</taxon>
        <taxon>Viridiplantae</taxon>
        <taxon>Streptophyta</taxon>
        <taxon>Embryophyta</taxon>
        <taxon>Tracheophyta</taxon>
        <taxon>Spermatophyta</taxon>
        <taxon>Magnoliopsida</taxon>
        <taxon>Liliopsida</taxon>
        <taxon>Poales</taxon>
        <taxon>Poaceae</taxon>
        <taxon>BOP clade</taxon>
        <taxon>Oryzoideae</taxon>
        <taxon>Oryzeae</taxon>
        <taxon>Oryzinae</taxon>
        <taxon>Oryza</taxon>
        <taxon>Oryza meyeriana</taxon>
    </lineage>
</organism>
<comment type="subunit">
    <text evidence="11">Component of the meiosis-specific cohesin complex, which also contains the SMC1 (SMC1A or SMC1B) and SMC3 heterodimer. Such complex likely contains RAD21, or the meiosis-specific related protein REC8. Interacts with CCDC79/TERB1; recruiting cohesin to telomeres to develop structural rigidity.</text>
</comment>
<dbReference type="PANTHER" id="PTHR11199">
    <property type="entry name" value="STROMAL ANTIGEN"/>
    <property type="match status" value="1"/>
</dbReference>
<dbReference type="InterPro" id="IPR056560">
    <property type="entry name" value="HTH_NDX"/>
</dbReference>
<feature type="region of interest" description="Disordered" evidence="17">
    <location>
        <begin position="1668"/>
        <end position="1702"/>
    </location>
</feature>
<feature type="compositionally biased region" description="Basic residues" evidence="17">
    <location>
        <begin position="9"/>
        <end position="18"/>
    </location>
</feature>
<dbReference type="PANTHER" id="PTHR11199:SF0">
    <property type="entry name" value="LD34181P-RELATED"/>
    <property type="match status" value="1"/>
</dbReference>
<dbReference type="InterPro" id="IPR001356">
    <property type="entry name" value="HD"/>
</dbReference>
<feature type="region of interest" description="Disordered" evidence="17">
    <location>
        <begin position="1739"/>
        <end position="1794"/>
    </location>
</feature>
<dbReference type="InterPro" id="IPR011989">
    <property type="entry name" value="ARM-like"/>
</dbReference>
<feature type="DNA-binding region" description="Homeobox" evidence="16">
    <location>
        <begin position="1790"/>
        <end position="1856"/>
    </location>
</feature>
<dbReference type="PROSITE" id="PS50071">
    <property type="entry name" value="HOMEOBOX_2"/>
    <property type="match status" value="1"/>
</dbReference>
<evidence type="ECO:0000313" key="20">
    <source>
        <dbReference type="EMBL" id="KAF0932270.1"/>
    </source>
</evidence>
<evidence type="ECO:0000256" key="3">
    <source>
        <dbReference type="ARBA" id="ARBA00005486"/>
    </source>
</evidence>
<evidence type="ECO:0000313" key="21">
    <source>
        <dbReference type="Proteomes" id="UP000479710"/>
    </source>
</evidence>
<evidence type="ECO:0000256" key="1">
    <source>
        <dbReference type="ARBA" id="ARBA00004123"/>
    </source>
</evidence>
<feature type="region of interest" description="Disordered" evidence="17">
    <location>
        <begin position="1017"/>
        <end position="1079"/>
    </location>
</feature>
<evidence type="ECO:0000256" key="12">
    <source>
        <dbReference type="ARBA" id="ARBA00067279"/>
    </source>
</evidence>
<dbReference type="GO" id="GO:0003677">
    <property type="term" value="F:DNA binding"/>
    <property type="evidence" value="ECO:0007669"/>
    <property type="project" value="UniProtKB-UniRule"/>
</dbReference>
<feature type="compositionally biased region" description="Basic and acidic residues" evidence="17">
    <location>
        <begin position="1761"/>
        <end position="1788"/>
    </location>
</feature>
<dbReference type="InterPro" id="IPR056396">
    <property type="entry name" value="HEAT_SCC3-SA"/>
</dbReference>
<evidence type="ECO:0000256" key="6">
    <source>
        <dbReference type="ARBA" id="ARBA00022829"/>
    </source>
</evidence>
<evidence type="ECO:0000256" key="5">
    <source>
        <dbReference type="ARBA" id="ARBA00022553"/>
    </source>
</evidence>
<dbReference type="GO" id="GO:0003682">
    <property type="term" value="F:chromatin binding"/>
    <property type="evidence" value="ECO:0007669"/>
    <property type="project" value="TreeGrafter"/>
</dbReference>
<feature type="compositionally biased region" description="Basic and acidic residues" evidence="17">
    <location>
        <begin position="1038"/>
        <end position="1054"/>
    </location>
</feature>
<dbReference type="PROSITE" id="PS51425">
    <property type="entry name" value="SCD"/>
    <property type="match status" value="1"/>
</dbReference>
<dbReference type="GO" id="GO:0051321">
    <property type="term" value="P:meiotic cell cycle"/>
    <property type="evidence" value="ECO:0007669"/>
    <property type="project" value="UniProtKB-KW"/>
</dbReference>
<feature type="region of interest" description="Disordered" evidence="17">
    <location>
        <begin position="1"/>
        <end position="47"/>
    </location>
</feature>
<dbReference type="InterPro" id="IPR056559">
    <property type="entry name" value="NDX_C"/>
</dbReference>
<evidence type="ECO:0000256" key="15">
    <source>
        <dbReference type="ARBA" id="ARBA00082975"/>
    </source>
</evidence>
<dbReference type="InterPro" id="IPR013721">
    <property type="entry name" value="STAG"/>
</dbReference>
<comment type="subcellular location">
    <subcellularLocation>
        <location evidence="2">Chromosome</location>
    </subcellularLocation>
    <subcellularLocation>
        <location evidence="1 16">Nucleus</location>
    </subcellularLocation>
</comment>
<dbReference type="InterPro" id="IPR020839">
    <property type="entry name" value="SCD"/>
</dbReference>
<dbReference type="GO" id="GO:0008278">
    <property type="term" value="C:cohesin complex"/>
    <property type="evidence" value="ECO:0007669"/>
    <property type="project" value="TreeGrafter"/>
</dbReference>
<dbReference type="GO" id="GO:0007059">
    <property type="term" value="P:chromosome segregation"/>
    <property type="evidence" value="ECO:0007669"/>
    <property type="project" value="UniProtKB-KW"/>
</dbReference>
<dbReference type="SUPFAM" id="SSF48371">
    <property type="entry name" value="ARM repeat"/>
    <property type="match status" value="1"/>
</dbReference>
<comment type="similarity">
    <text evidence="3">Belongs to the SCC3 family.</text>
</comment>
<dbReference type="GO" id="GO:0007062">
    <property type="term" value="P:sister chromatid cohesion"/>
    <property type="evidence" value="ECO:0007669"/>
    <property type="project" value="UniProtKB-ARBA"/>
</dbReference>
<sequence length="2029" mass="228387">MDETLASLRRPKRGRPPRPRQEDYVVAEDFEDEEDADAEGLARPQSKRKRAASAAAAAALEDQSLIDIIKHNGRLISHAVKKLVEDYESKPKTVMFQILAMLFEACGARHEFYADYLDEADVDNVVFSLVELAKKGMVEDNYSSKQKDLKNFKDNLVYFWDTLVHECQNGPLFDDILFQKIKDYVVALSCTPPRVYRQVASLIGLQLVTSLISVAKTLSGQRETTQRQLNAEKKKQTDGPIVESLNKRLAHTHESITYLEELMRKIFSGLFMHRYRDVDPEIRMSCIKSLGIWVVSYPSLFLQDIYLKYLGWTLNDKNAGVRRTSILALQSLYEVDENIPSLGLFTERFYSRMIQLADDVDISVAVSAIGLIKQLLRHQLLSDDDLGPLYDLLIDEPPLIRRAIGELVYDHLIAQNIKTSQSGARDGNNDSSEVHIGRMLQILREFSDDPVLSSYVIDDIWDDMKAMKDWKCIISMLLDENPLTELTDMDGTNLVRMLRASAKKAVGERIVPATDNRKLYYNKSQKDILENSKHEITTALLKKYPQLLRKYISDKAKISPLIDMMMLMKLELYSLKRQDQNFKAAIDLIADAFFKHGDKDTLRSCIKAITFCCTNCQADLQNYAENKLKNLEDELVLKVKTAIKEVEAGDDEYSLLVNLKRFYELQLSKPVTNDGLFEDMYRILSHLKDMDNEVKSFILLNMYLQLAWCLNAIDGENPSEASIDELLSKQSSLFEKLYYYLVVLPTYQKEGRSTTILSCRVCVITAEMWCLFKKPKYSSTRLESLGYLPQLDVVQNFWKLCEQQLNISDETEDEDANEEYIEDTNKDAVMIAAAKLVLADTVSKDYLGPEIVSHYVSHGASTTEIIKHLITSLRKNADNNMAALFFEALKRAYERYMAHVHDGENQTLIGKSYSECQDLASRLAGSYVGASRNKNKSEILKIIQDGVSFAFVDLPKQLSFLEAALLPFVSKLPSSDIPDILMNVQKRTQDTDTNEDPSAWRPYFMFVEHLRDKHAKNEVLQEEKEEKPVKRRGRPRKVRDVPARNLFDGHKSSDEESVSDSDQQGHGEDNDDDDADQPLINTFRSSASKLRSLKVQMIDMVSVVEELSGLTSRELGEMLKESENFVLQANAEDGGPKQVDMEKLVSSLPHHLLAVCLELERGSDLAYVLRGMRFLHSLSELASRHTRLEQVLLDDVKLSEQVMDLIFFVLSILSHWKKENHLGVSPFIHSSLVAASLYLLTSYFSSQWHELVHILLAHPKVDIFMDVAFDSLHNDVRSLSHRLSTLSTDTFAVGPFDSRLTHFICQQCEASLQFLLLLCQQKLFRDRILKNKELSRNGGILSLSRTILKLGVPECLKGSIDIAASVSRLKAKILSILLQLCEAETVSYLDEVATSPKSMQLGQTLALEVLDLLKTAFGRKQKLTSDPHDKSYPMGSVLISALRLVDVFSDDSNFRSSFITNTIPFLTQILAIPHDEFVSNWCSVNLPVIEEDANLDYDPFGAAELALAAAGNKLTEAKANYSCPFRPISMPSIAYAQTRTSCVVKIIANLHVFVPNICEEQERDLFLQKFQKYLVSGNPRSSVDHSASDDLMATTVCRNLGSLSEYARSLIPNNLLNEEDVQLLSEFAYKLQTWCKSHIGQSTSQAVKIDPSSESKEDLKPVQQPLLTSAAAPDSSMNNLPKNMEEPTPTPSMKQEGNAREEAARNTLALNGGFLQNSVGQDLVHLGVARTSAGFLAGGTGTSTGHQRCKMDLDPASSSLDHFKTPDTKESGLQDDEKGDTNMYDDRQPKRRKRTIMNDRQINEIEKALIDEPEMHKNAALLQAWSEKLSGQGSEITSSQLKNWLNNRKAKLARIAKERGVASEGENADKPSTPATPHLCDSSESAGEESYLPPARVMSALGISKGSRFVSLDGNETMSQAEFNQNIMLSRPFTRSFSFEPGRLVSLIDNDGKEVGRGKIFQVEGRAQGKGMADSRICVIDVIELKIEKWRELPHPSEASGRTFQEAESRNGGVMRVAWDVIRLSPVAQ</sequence>
<keyword evidence="5" id="KW-0597">Phosphoprotein</keyword>
<evidence type="ECO:0000256" key="11">
    <source>
        <dbReference type="ARBA" id="ARBA00064253"/>
    </source>
</evidence>
<dbReference type="FunFam" id="1.25.10.10:FF:000449">
    <property type="entry name" value="Cohesin subunit SA-3"/>
    <property type="match status" value="1"/>
</dbReference>
<evidence type="ECO:0000259" key="18">
    <source>
        <dbReference type="PROSITE" id="PS50071"/>
    </source>
</evidence>
<keyword evidence="16" id="KW-0371">Homeobox</keyword>
<dbReference type="GO" id="GO:0000785">
    <property type="term" value="C:chromatin"/>
    <property type="evidence" value="ECO:0007669"/>
    <property type="project" value="TreeGrafter"/>
</dbReference>
<keyword evidence="8" id="KW-0469">Meiosis</keyword>
<evidence type="ECO:0000256" key="8">
    <source>
        <dbReference type="ARBA" id="ARBA00023254"/>
    </source>
</evidence>
<keyword evidence="21" id="KW-1185">Reference proteome</keyword>
<dbReference type="CDD" id="cd00086">
    <property type="entry name" value="homeodomain"/>
    <property type="match status" value="1"/>
</dbReference>
<dbReference type="Proteomes" id="UP000479710">
    <property type="component" value="Unassembled WGS sequence"/>
</dbReference>
<feature type="domain" description="SCD" evidence="19">
    <location>
        <begin position="271"/>
        <end position="356"/>
    </location>
</feature>
<proteinExistence type="inferred from homology"/>
<reference evidence="20 21" key="1">
    <citation type="submission" date="2019-11" db="EMBL/GenBank/DDBJ databases">
        <title>Whole genome sequence of Oryza granulata.</title>
        <authorList>
            <person name="Li W."/>
        </authorList>
    </citation>
    <scope>NUCLEOTIDE SEQUENCE [LARGE SCALE GENOMIC DNA]</scope>
    <source>
        <strain evidence="21">cv. Menghai</strain>
        <tissue evidence="20">Leaf</tissue>
    </source>
</reference>
<dbReference type="InterPro" id="IPR016024">
    <property type="entry name" value="ARM-type_fold"/>
</dbReference>
<dbReference type="Pfam" id="PF24679">
    <property type="entry name" value="Nodulin_C"/>
    <property type="match status" value="1"/>
</dbReference>
<dbReference type="Pfam" id="PF25246">
    <property type="entry name" value="Nodulin_N"/>
    <property type="match status" value="1"/>
</dbReference>
<feature type="region of interest" description="Disordered" evidence="17">
    <location>
        <begin position="1858"/>
        <end position="1888"/>
    </location>
</feature>
<dbReference type="Pfam" id="PF21581">
    <property type="entry name" value="SCD"/>
    <property type="match status" value="1"/>
</dbReference>
<dbReference type="Pfam" id="PF08514">
    <property type="entry name" value="STAG"/>
    <property type="match status" value="1"/>
</dbReference>
<dbReference type="InterPro" id="IPR057287">
    <property type="entry name" value="Ndx_N"/>
</dbReference>
<dbReference type="Pfam" id="PF24426">
    <property type="entry name" value="HTH_NDX"/>
    <property type="match status" value="1"/>
</dbReference>
<feature type="domain" description="Homeobox" evidence="18">
    <location>
        <begin position="1788"/>
        <end position="1855"/>
    </location>
</feature>
<dbReference type="OrthoDB" id="498590at2759"/>
<evidence type="ECO:0000256" key="10">
    <source>
        <dbReference type="ARBA" id="ARBA00057292"/>
    </source>
</evidence>
<dbReference type="GO" id="GO:0005634">
    <property type="term" value="C:nucleus"/>
    <property type="evidence" value="ECO:0007669"/>
    <property type="project" value="UniProtKB-SubCell"/>
</dbReference>
<keyword evidence="9" id="KW-0131">Cell cycle</keyword>
<evidence type="ECO:0000256" key="4">
    <source>
        <dbReference type="ARBA" id="ARBA00022454"/>
    </source>
</evidence>
<evidence type="ECO:0000256" key="13">
    <source>
        <dbReference type="ARBA" id="ARBA00077200"/>
    </source>
</evidence>
<keyword evidence="6" id="KW-0159">Chromosome partition</keyword>
<evidence type="ECO:0000256" key="9">
    <source>
        <dbReference type="ARBA" id="ARBA00023306"/>
    </source>
</evidence>
<dbReference type="Pfam" id="PF24571">
    <property type="entry name" value="HEAT_SCC3-SA"/>
    <property type="match status" value="1"/>
</dbReference>
<keyword evidence="4" id="KW-0158">Chromosome</keyword>
<evidence type="ECO:0000256" key="16">
    <source>
        <dbReference type="PROSITE-ProRule" id="PRU00108"/>
    </source>
</evidence>
<accession>A0A6G1F5V1</accession>
<keyword evidence="16" id="KW-0238">DNA-binding</keyword>
<dbReference type="Gene3D" id="1.25.10.10">
    <property type="entry name" value="Leucine-rich Repeat Variant"/>
    <property type="match status" value="1"/>
</dbReference>
<keyword evidence="7 16" id="KW-0539">Nucleus</keyword>
<evidence type="ECO:0000256" key="17">
    <source>
        <dbReference type="SAM" id="MobiDB-lite"/>
    </source>
</evidence>
<feature type="compositionally biased region" description="Basic and acidic residues" evidence="17">
    <location>
        <begin position="1017"/>
        <end position="1028"/>
    </location>
</feature>
<comment type="function">
    <text evidence="10">Meiosis specific component of cohesin complex. The cohesin complex is required for the cohesion of sister chromatids after DNA replication. The cohesin complex apparently forms a large proteinaceous ring within which sister chromatids can be trapped. At anaphase, the complex is cleaved and dissociates from chromatin, allowing sister chromatids to segregate. The meiosis-specific cohesin complex probably replaces mitosis specific cohesin complex when it dissociates from chromatin during prophase I.</text>
</comment>
<evidence type="ECO:0000256" key="2">
    <source>
        <dbReference type="ARBA" id="ARBA00004286"/>
    </source>
</evidence>
<name>A0A6G1F5V1_9ORYZ</name>